<dbReference type="Gene3D" id="2.30.180.10">
    <property type="entry name" value="FAS1 domain"/>
    <property type="match status" value="1"/>
</dbReference>
<gene>
    <name evidence="4" type="ORF">EWM64_g674</name>
</gene>
<evidence type="ECO:0000313" key="4">
    <source>
        <dbReference type="EMBL" id="TFY83353.1"/>
    </source>
</evidence>
<dbReference type="Proteomes" id="UP000298061">
    <property type="component" value="Unassembled WGS sequence"/>
</dbReference>
<dbReference type="SUPFAM" id="SSF82153">
    <property type="entry name" value="FAS1 domain"/>
    <property type="match status" value="1"/>
</dbReference>
<accession>A0A4Z0AAJ1</accession>
<sequence>MKSYLALLFLLPSLVSSAFDEQVAIPGFDMAQDAEPAAPTLHTQPTLSDLLTIEPAASIFFSYARDTEISRLFSEVDARSTLLVPTNKAVMALARKPYVRHPCSQTPTLTSARVQSHQDPEPIDSGIEISEQEFDARSKKNVERWVSMHIIPQSPISLSSGPYQTLNEKKTVSFEIADDDTSKPEWERALLNGDVRILQMKKACNGVFYLIDGTVRED</sequence>
<dbReference type="InterPro" id="IPR000782">
    <property type="entry name" value="FAS1_domain"/>
</dbReference>
<dbReference type="AlphaFoldDB" id="A0A4Z0AAJ1"/>
<feature type="signal peptide" evidence="2">
    <location>
        <begin position="1"/>
        <end position="17"/>
    </location>
</feature>
<dbReference type="EMBL" id="SFCI01000035">
    <property type="protein sequence ID" value="TFY83353.1"/>
    <property type="molecule type" value="Genomic_DNA"/>
</dbReference>
<proteinExistence type="predicted"/>
<reference evidence="4 5" key="1">
    <citation type="submission" date="2019-02" db="EMBL/GenBank/DDBJ databases">
        <title>Genome sequencing of the rare red list fungi Hericium alpestre (H. flagellum).</title>
        <authorList>
            <person name="Buettner E."/>
            <person name="Kellner H."/>
        </authorList>
    </citation>
    <scope>NUCLEOTIDE SEQUENCE [LARGE SCALE GENOMIC DNA]</scope>
    <source>
        <strain evidence="4 5">DSM 108284</strain>
    </source>
</reference>
<dbReference type="InterPro" id="IPR036378">
    <property type="entry name" value="FAS1_dom_sf"/>
</dbReference>
<comment type="caution">
    <text evidence="4">The sequence shown here is derived from an EMBL/GenBank/DDBJ whole genome shotgun (WGS) entry which is preliminary data.</text>
</comment>
<dbReference type="PANTHER" id="PTHR28156:SF1">
    <property type="entry name" value="FAS1 DOMAIN-CONTAINING PROTEIN YDR262W"/>
    <property type="match status" value="1"/>
</dbReference>
<dbReference type="PANTHER" id="PTHR28156">
    <property type="entry name" value="FAS1 DOMAIN-CONTAINING PROTEIN YDR262W"/>
    <property type="match status" value="1"/>
</dbReference>
<evidence type="ECO:0000256" key="2">
    <source>
        <dbReference type="SAM" id="SignalP"/>
    </source>
</evidence>
<evidence type="ECO:0000259" key="3">
    <source>
        <dbReference type="PROSITE" id="PS50213"/>
    </source>
</evidence>
<organism evidence="4 5">
    <name type="scientific">Hericium alpestre</name>
    <dbReference type="NCBI Taxonomy" id="135208"/>
    <lineage>
        <taxon>Eukaryota</taxon>
        <taxon>Fungi</taxon>
        <taxon>Dikarya</taxon>
        <taxon>Basidiomycota</taxon>
        <taxon>Agaricomycotina</taxon>
        <taxon>Agaricomycetes</taxon>
        <taxon>Russulales</taxon>
        <taxon>Hericiaceae</taxon>
        <taxon>Hericium</taxon>
    </lineage>
</organism>
<keyword evidence="1 2" id="KW-0732">Signal</keyword>
<dbReference type="PROSITE" id="PS50213">
    <property type="entry name" value="FAS1"/>
    <property type="match status" value="1"/>
</dbReference>
<keyword evidence="5" id="KW-1185">Reference proteome</keyword>
<name>A0A4Z0AAJ1_9AGAM</name>
<feature type="chain" id="PRO_5021314105" description="FAS1 domain-containing protein" evidence="2">
    <location>
        <begin position="18"/>
        <end position="218"/>
    </location>
</feature>
<dbReference type="InterPro" id="IPR040200">
    <property type="entry name" value="Mug57-like"/>
</dbReference>
<evidence type="ECO:0000313" key="5">
    <source>
        <dbReference type="Proteomes" id="UP000298061"/>
    </source>
</evidence>
<dbReference type="STRING" id="135208.A0A4Z0AAJ1"/>
<protein>
    <recommendedName>
        <fullName evidence="3">FAS1 domain-containing protein</fullName>
    </recommendedName>
</protein>
<feature type="domain" description="FAS1" evidence="3">
    <location>
        <begin position="44"/>
        <end position="215"/>
    </location>
</feature>
<dbReference type="OrthoDB" id="5551751at2759"/>
<evidence type="ECO:0000256" key="1">
    <source>
        <dbReference type="ARBA" id="ARBA00022729"/>
    </source>
</evidence>